<evidence type="ECO:0000313" key="2">
    <source>
        <dbReference type="Proteomes" id="UP000287239"/>
    </source>
</evidence>
<dbReference type="OrthoDB" id="2199695at2"/>
<name>A0A429ZNF5_9ENTE</name>
<dbReference type="Pfam" id="PF16067">
    <property type="entry name" value="DUF4809"/>
    <property type="match status" value="1"/>
</dbReference>
<organism evidence="1 2">
    <name type="scientific">Vagococcus salmoninarum</name>
    <dbReference type="NCBI Taxonomy" id="2739"/>
    <lineage>
        <taxon>Bacteria</taxon>
        <taxon>Bacillati</taxon>
        <taxon>Bacillota</taxon>
        <taxon>Bacilli</taxon>
        <taxon>Lactobacillales</taxon>
        <taxon>Enterococcaceae</taxon>
        <taxon>Vagococcus</taxon>
    </lineage>
</organism>
<proteinExistence type="predicted"/>
<dbReference type="GeneID" id="98568401"/>
<dbReference type="InterPro" id="IPR032080">
    <property type="entry name" value="DUF4809"/>
</dbReference>
<dbReference type="Proteomes" id="UP000287239">
    <property type="component" value="Unassembled WGS sequence"/>
</dbReference>
<sequence length="130" mass="14586">MEKGQIVKIVDLTDGGCNACSTLKSVSHTLVINEQELLLDDLRVASLVMAVALHKGWQQEFVMGMTDEYTLYQKGELKVKLIEEYGHLTYSANGITIETQDVIADEPMLYKQVNQILTELFQLTAIEFSS</sequence>
<comment type="caution">
    <text evidence="1">The sequence shown here is derived from an EMBL/GenBank/DDBJ whole genome shotgun (WGS) entry which is preliminary data.</text>
</comment>
<dbReference type="RefSeq" id="WP_126780075.1">
    <property type="nucleotide sequence ID" value="NZ_CP177121.1"/>
</dbReference>
<accession>A0A429ZNF5</accession>
<evidence type="ECO:0000313" key="1">
    <source>
        <dbReference type="EMBL" id="RST95208.1"/>
    </source>
</evidence>
<gene>
    <name evidence="1" type="ORF">CBF35_08465</name>
</gene>
<protein>
    <recommendedName>
        <fullName evidence="3">DUF4809 domain-containing protein</fullName>
    </recommendedName>
</protein>
<keyword evidence="2" id="KW-1185">Reference proteome</keyword>
<dbReference type="EMBL" id="NGJU01000011">
    <property type="protein sequence ID" value="RST95208.1"/>
    <property type="molecule type" value="Genomic_DNA"/>
</dbReference>
<dbReference type="AlphaFoldDB" id="A0A429ZNF5"/>
<evidence type="ECO:0008006" key="3">
    <source>
        <dbReference type="Google" id="ProtNLM"/>
    </source>
</evidence>
<reference evidence="1 2" key="1">
    <citation type="submission" date="2017-05" db="EMBL/GenBank/DDBJ databases">
        <title>Vagococcus spp. assemblies.</title>
        <authorList>
            <person name="Gulvik C.A."/>
        </authorList>
    </citation>
    <scope>NUCLEOTIDE SEQUENCE [LARGE SCALE GENOMIC DNA]</scope>
    <source>
        <strain evidence="1 2">NCFB 2777</strain>
    </source>
</reference>